<dbReference type="SUPFAM" id="SSF56672">
    <property type="entry name" value="DNA/RNA polymerases"/>
    <property type="match status" value="1"/>
</dbReference>
<dbReference type="AlphaFoldDB" id="A0A2P6RGV5"/>
<dbReference type="CDD" id="cd01647">
    <property type="entry name" value="RT_LTR"/>
    <property type="match status" value="1"/>
</dbReference>
<evidence type="ECO:0000256" key="1">
    <source>
        <dbReference type="ARBA" id="ARBA00022670"/>
    </source>
</evidence>
<keyword evidence="8" id="KW-0812">Transmembrane</keyword>
<dbReference type="InterPro" id="IPR000477">
    <property type="entry name" value="RT_dom"/>
</dbReference>
<keyword evidence="6 10" id="KW-0378">Hydrolase</keyword>
<dbReference type="InterPro" id="IPR053134">
    <property type="entry name" value="RNA-dir_DNA_polymerase"/>
</dbReference>
<evidence type="ECO:0000256" key="2">
    <source>
        <dbReference type="ARBA" id="ARBA00022679"/>
    </source>
</evidence>
<comment type="caution">
    <text evidence="10">The sequence shown here is derived from an EMBL/GenBank/DDBJ whole genome shotgun (WGS) entry which is preliminary data.</text>
</comment>
<dbReference type="GO" id="GO:0004523">
    <property type="term" value="F:RNA-DNA hybrid ribonuclease activity"/>
    <property type="evidence" value="ECO:0007669"/>
    <property type="project" value="UniProtKB-EC"/>
</dbReference>
<dbReference type="PANTHER" id="PTHR24559:SF444">
    <property type="entry name" value="REVERSE TRANSCRIPTASE DOMAIN-CONTAINING PROTEIN"/>
    <property type="match status" value="1"/>
</dbReference>
<dbReference type="OMA" id="VISEMDW"/>
<keyword evidence="5" id="KW-0255">Endonuclease</keyword>
<dbReference type="EMBL" id="PDCK01000041">
    <property type="protein sequence ID" value="PRQ45649.1"/>
    <property type="molecule type" value="Genomic_DNA"/>
</dbReference>
<keyword evidence="8" id="KW-0472">Membrane</keyword>
<keyword evidence="1" id="KW-0645">Protease</keyword>
<dbReference type="FunFam" id="3.10.10.10:FF:000007">
    <property type="entry name" value="Retrovirus-related Pol polyprotein from transposon 17.6-like Protein"/>
    <property type="match status" value="1"/>
</dbReference>
<dbReference type="Gramene" id="PRQ45649">
    <property type="protein sequence ID" value="PRQ45649"/>
    <property type="gene ID" value="RchiOBHm_Chr3g0493771"/>
</dbReference>
<organism evidence="10 11">
    <name type="scientific">Rosa chinensis</name>
    <name type="common">China rose</name>
    <dbReference type="NCBI Taxonomy" id="74649"/>
    <lineage>
        <taxon>Eukaryota</taxon>
        <taxon>Viridiplantae</taxon>
        <taxon>Streptophyta</taxon>
        <taxon>Embryophyta</taxon>
        <taxon>Tracheophyta</taxon>
        <taxon>Spermatophyta</taxon>
        <taxon>Magnoliopsida</taxon>
        <taxon>eudicotyledons</taxon>
        <taxon>Gunneridae</taxon>
        <taxon>Pentapetalae</taxon>
        <taxon>rosids</taxon>
        <taxon>fabids</taxon>
        <taxon>Rosales</taxon>
        <taxon>Rosaceae</taxon>
        <taxon>Rosoideae</taxon>
        <taxon>Rosoideae incertae sedis</taxon>
        <taxon>Rosa</taxon>
    </lineage>
</organism>
<keyword evidence="2 10" id="KW-0808">Transferase</keyword>
<dbReference type="CDD" id="cd00303">
    <property type="entry name" value="retropepsin_like"/>
    <property type="match status" value="1"/>
</dbReference>
<evidence type="ECO:0000256" key="8">
    <source>
        <dbReference type="SAM" id="Phobius"/>
    </source>
</evidence>
<evidence type="ECO:0000313" key="11">
    <source>
        <dbReference type="Proteomes" id="UP000238479"/>
    </source>
</evidence>
<dbReference type="GO" id="GO:0003964">
    <property type="term" value="F:RNA-directed DNA polymerase activity"/>
    <property type="evidence" value="ECO:0007669"/>
    <property type="project" value="UniProtKB-KW"/>
</dbReference>
<feature type="transmembrane region" description="Helical" evidence="8">
    <location>
        <begin position="12"/>
        <end position="32"/>
    </location>
</feature>
<dbReference type="EC" id="2.7.7.-" evidence="10"/>
<evidence type="ECO:0000256" key="4">
    <source>
        <dbReference type="ARBA" id="ARBA00022722"/>
    </source>
</evidence>
<feature type="domain" description="Reverse transcriptase" evidence="9">
    <location>
        <begin position="254"/>
        <end position="354"/>
    </location>
</feature>
<reference evidence="10 11" key="1">
    <citation type="journal article" date="2018" name="Nat. Genet.">
        <title>The Rosa genome provides new insights in the design of modern roses.</title>
        <authorList>
            <person name="Bendahmane M."/>
        </authorList>
    </citation>
    <scope>NUCLEOTIDE SEQUENCE [LARGE SCALE GENOMIC DNA]</scope>
    <source>
        <strain evidence="11">cv. Old Blush</strain>
    </source>
</reference>
<protein>
    <submittedName>
        <fullName evidence="10">Putative nucleotidyltransferase, Ribonuclease H</fullName>
        <ecNumber evidence="10">2.7.7.-</ecNumber>
        <ecNumber evidence="10">3.1.26.4</ecNumber>
    </submittedName>
</protein>
<sequence length="360" mass="40842">MTQQEGRTAPNVIMGMLIVFGQPAFILIDPGASHSFMSKRFSFFANVPPSLLLGEWHVVLPSGERHRIEWVHRFCGVFVEGVCLEADLIPFELVEFDVILGMDFLRMHHALVDFFCSTVLFRSLGKPVVTFYGEREVLPSCIISALTAKKMLSKGCQAYLAHVVNSNAEVMDLSQIPVVGDYPDVFPEELPGLPPVREIDFTIDLLPGTTPISQAPYRMAPAELKELYVQLQELTDKGFIRPSVSPWGALVLFVKKKDGTLRLCIDYRKLNRVTIRNKYPLPRIDDLFDQLRGAKVFSKIDLRSGYHQLRIKEEDVAKTAFRSRYGHYEFLVMPFGLTNAPAAFMDLMNRVFRPSYMLST</sequence>
<dbReference type="EC" id="3.1.26.4" evidence="10"/>
<dbReference type="Gene3D" id="2.40.70.10">
    <property type="entry name" value="Acid Proteases"/>
    <property type="match status" value="1"/>
</dbReference>
<keyword evidence="7" id="KW-0695">RNA-directed DNA polymerase</keyword>
<dbReference type="STRING" id="74649.A0A2P6RGV5"/>
<evidence type="ECO:0000256" key="7">
    <source>
        <dbReference type="ARBA" id="ARBA00022918"/>
    </source>
</evidence>
<keyword evidence="8" id="KW-1133">Transmembrane helix</keyword>
<evidence type="ECO:0000256" key="6">
    <source>
        <dbReference type="ARBA" id="ARBA00022801"/>
    </source>
</evidence>
<gene>
    <name evidence="10" type="ORF">RchiOBHm_Chr3g0493771</name>
</gene>
<accession>A0A2P6RGV5</accession>
<keyword evidence="11" id="KW-1185">Reference proteome</keyword>
<dbReference type="GO" id="GO:0006508">
    <property type="term" value="P:proteolysis"/>
    <property type="evidence" value="ECO:0007669"/>
    <property type="project" value="UniProtKB-KW"/>
</dbReference>
<dbReference type="InterPro" id="IPR021109">
    <property type="entry name" value="Peptidase_aspartic_dom_sf"/>
</dbReference>
<dbReference type="GO" id="GO:0008233">
    <property type="term" value="F:peptidase activity"/>
    <property type="evidence" value="ECO:0007669"/>
    <property type="project" value="UniProtKB-KW"/>
</dbReference>
<dbReference type="Pfam" id="PF08284">
    <property type="entry name" value="RVP_2"/>
    <property type="match status" value="1"/>
</dbReference>
<name>A0A2P6RGV5_ROSCH</name>
<evidence type="ECO:0000259" key="9">
    <source>
        <dbReference type="Pfam" id="PF00078"/>
    </source>
</evidence>
<dbReference type="PANTHER" id="PTHR24559">
    <property type="entry name" value="TRANSPOSON TY3-I GAG-POL POLYPROTEIN"/>
    <property type="match status" value="1"/>
</dbReference>
<keyword evidence="4" id="KW-0540">Nuclease</keyword>
<dbReference type="Proteomes" id="UP000238479">
    <property type="component" value="Chromosome 3"/>
</dbReference>
<dbReference type="Gene3D" id="3.10.10.10">
    <property type="entry name" value="HIV Type 1 Reverse Transcriptase, subunit A, domain 1"/>
    <property type="match status" value="1"/>
</dbReference>
<dbReference type="InterPro" id="IPR043502">
    <property type="entry name" value="DNA/RNA_pol_sf"/>
</dbReference>
<dbReference type="SUPFAM" id="SSF50630">
    <property type="entry name" value="Acid proteases"/>
    <property type="match status" value="1"/>
</dbReference>
<keyword evidence="3 10" id="KW-0548">Nucleotidyltransferase</keyword>
<evidence type="ECO:0000256" key="5">
    <source>
        <dbReference type="ARBA" id="ARBA00022759"/>
    </source>
</evidence>
<dbReference type="Pfam" id="PF00078">
    <property type="entry name" value="RVT_1"/>
    <property type="match status" value="1"/>
</dbReference>
<proteinExistence type="predicted"/>
<evidence type="ECO:0000256" key="3">
    <source>
        <dbReference type="ARBA" id="ARBA00022695"/>
    </source>
</evidence>
<evidence type="ECO:0000313" key="10">
    <source>
        <dbReference type="EMBL" id="PRQ45649.1"/>
    </source>
</evidence>